<gene>
    <name evidence="2" type="ORF">GQF42_02110</name>
</gene>
<dbReference type="GO" id="GO:0016747">
    <property type="term" value="F:acyltransferase activity, transferring groups other than amino-acyl groups"/>
    <property type="evidence" value="ECO:0007669"/>
    <property type="project" value="InterPro"/>
</dbReference>
<keyword evidence="2" id="KW-0808">Transferase</keyword>
<name>A0A6I6MVI5_9ACTN</name>
<evidence type="ECO:0000313" key="3">
    <source>
        <dbReference type="Proteomes" id="UP000436138"/>
    </source>
</evidence>
<dbReference type="AlphaFoldDB" id="A0A6I6MVI5"/>
<keyword evidence="3" id="KW-1185">Reference proteome</keyword>
<accession>A0A6I6MVI5</accession>
<dbReference type="SUPFAM" id="SSF55729">
    <property type="entry name" value="Acyl-CoA N-acyltransferases (Nat)"/>
    <property type="match status" value="1"/>
</dbReference>
<dbReference type="Proteomes" id="UP000436138">
    <property type="component" value="Chromosome"/>
</dbReference>
<feature type="domain" description="N-acetyltransferase" evidence="1">
    <location>
        <begin position="2"/>
        <end position="136"/>
    </location>
</feature>
<dbReference type="EMBL" id="CP047020">
    <property type="protein sequence ID" value="QHA02269.1"/>
    <property type="molecule type" value="Genomic_DNA"/>
</dbReference>
<dbReference type="KEGG" id="sbro:GQF42_02110"/>
<evidence type="ECO:0000259" key="1">
    <source>
        <dbReference type="PROSITE" id="PS51186"/>
    </source>
</evidence>
<protein>
    <submittedName>
        <fullName evidence="2">GNAT family N-acetyltransferase</fullName>
    </submittedName>
</protein>
<evidence type="ECO:0000313" key="2">
    <source>
        <dbReference type="EMBL" id="QHA02269.1"/>
    </source>
</evidence>
<dbReference type="RefSeq" id="WP_158917112.1">
    <property type="nucleotide sequence ID" value="NZ_CP047020.1"/>
</dbReference>
<sequence length="136" mass="14614">MADVVLFDPAHLSGVLDLCRSEGWSTFPANPERAKASLTAPGVLALVAVEGTRVVGFAQALTDGVAQAHLSLLATAHDHRREGIGRSLVQETLRRCGAMRMDLVTDTAEEFYAALPHRRFHGFRIYGDVQPSGGTS</sequence>
<dbReference type="Gene3D" id="3.40.630.30">
    <property type="match status" value="1"/>
</dbReference>
<reference evidence="2 3" key="1">
    <citation type="submission" date="2019-12" db="EMBL/GenBank/DDBJ databases">
        <title>Streptomyces sp. strain T44 isolated from rhizosphere soil of Broussonetia papyrifera.</title>
        <authorList>
            <person name="Mo P."/>
        </authorList>
    </citation>
    <scope>NUCLEOTIDE SEQUENCE [LARGE SCALE GENOMIC DNA]</scope>
    <source>
        <strain evidence="2 3">T44</strain>
    </source>
</reference>
<dbReference type="PROSITE" id="PS51186">
    <property type="entry name" value="GNAT"/>
    <property type="match status" value="1"/>
</dbReference>
<dbReference type="InterPro" id="IPR000182">
    <property type="entry name" value="GNAT_dom"/>
</dbReference>
<proteinExistence type="predicted"/>
<dbReference type="Pfam" id="PF13673">
    <property type="entry name" value="Acetyltransf_10"/>
    <property type="match status" value="1"/>
</dbReference>
<dbReference type="CDD" id="cd04301">
    <property type="entry name" value="NAT_SF"/>
    <property type="match status" value="1"/>
</dbReference>
<organism evidence="2 3">
    <name type="scientific">Streptomyces broussonetiae</name>
    <dbReference type="NCBI Taxonomy" id="2686304"/>
    <lineage>
        <taxon>Bacteria</taxon>
        <taxon>Bacillati</taxon>
        <taxon>Actinomycetota</taxon>
        <taxon>Actinomycetes</taxon>
        <taxon>Kitasatosporales</taxon>
        <taxon>Streptomycetaceae</taxon>
        <taxon>Streptomyces</taxon>
    </lineage>
</organism>
<dbReference type="InterPro" id="IPR016181">
    <property type="entry name" value="Acyl_CoA_acyltransferase"/>
</dbReference>